<keyword evidence="7 8" id="KW-0472">Membrane</keyword>
<feature type="domain" description="MotA/TolQ/ExbB proton channel" evidence="9">
    <location>
        <begin position="5"/>
        <end position="51"/>
    </location>
</feature>
<gene>
    <name evidence="10" type="ORF">METZ01_LOCUS449823</name>
</gene>
<keyword evidence="3" id="KW-0813">Transport</keyword>
<dbReference type="GO" id="GO:0071978">
    <property type="term" value="P:bacterial-type flagellum-dependent swarming motility"/>
    <property type="evidence" value="ECO:0007669"/>
    <property type="project" value="InterPro"/>
</dbReference>
<evidence type="ECO:0000256" key="6">
    <source>
        <dbReference type="ARBA" id="ARBA00022989"/>
    </source>
</evidence>
<protein>
    <recommendedName>
        <fullName evidence="9">MotA/TolQ/ExbB proton channel domain-containing protein</fullName>
    </recommendedName>
</protein>
<dbReference type="AlphaFoldDB" id="A0A382ZNZ9"/>
<reference evidence="10" key="1">
    <citation type="submission" date="2018-05" db="EMBL/GenBank/DDBJ databases">
        <authorList>
            <person name="Lanie J.A."/>
            <person name="Ng W.-L."/>
            <person name="Kazmierczak K.M."/>
            <person name="Andrzejewski T.M."/>
            <person name="Davidsen T.M."/>
            <person name="Wayne K.J."/>
            <person name="Tettelin H."/>
            <person name="Glass J.I."/>
            <person name="Rusch D."/>
            <person name="Podicherti R."/>
            <person name="Tsui H.-C.T."/>
            <person name="Winkler M.E."/>
        </authorList>
    </citation>
    <scope>NUCLEOTIDE SEQUENCE</scope>
</reference>
<evidence type="ECO:0000256" key="2">
    <source>
        <dbReference type="ARBA" id="ARBA00008038"/>
    </source>
</evidence>
<evidence type="ECO:0000256" key="1">
    <source>
        <dbReference type="ARBA" id="ARBA00004651"/>
    </source>
</evidence>
<dbReference type="InterPro" id="IPR002898">
    <property type="entry name" value="MotA_ExbB_proton_chnl"/>
</dbReference>
<evidence type="ECO:0000256" key="5">
    <source>
        <dbReference type="ARBA" id="ARBA00022692"/>
    </source>
</evidence>
<keyword evidence="4" id="KW-1003">Cell membrane</keyword>
<evidence type="ECO:0000256" key="4">
    <source>
        <dbReference type="ARBA" id="ARBA00022475"/>
    </source>
</evidence>
<proteinExistence type="inferred from homology"/>
<dbReference type="PROSITE" id="PS01307">
    <property type="entry name" value="MOTA"/>
    <property type="match status" value="1"/>
</dbReference>
<comment type="similarity">
    <text evidence="2">Belongs to the MotA family.</text>
</comment>
<evidence type="ECO:0000256" key="3">
    <source>
        <dbReference type="ARBA" id="ARBA00022448"/>
    </source>
</evidence>
<keyword evidence="5 8" id="KW-0812">Transmembrane</keyword>
<keyword evidence="6 8" id="KW-1133">Transmembrane helix</keyword>
<dbReference type="EMBL" id="UINC01185323">
    <property type="protein sequence ID" value="SVD96969.1"/>
    <property type="molecule type" value="Genomic_DNA"/>
</dbReference>
<evidence type="ECO:0000313" key="10">
    <source>
        <dbReference type="EMBL" id="SVD96969.1"/>
    </source>
</evidence>
<evidence type="ECO:0000259" key="9">
    <source>
        <dbReference type="Pfam" id="PF01618"/>
    </source>
</evidence>
<dbReference type="GO" id="GO:0006935">
    <property type="term" value="P:chemotaxis"/>
    <property type="evidence" value="ECO:0007669"/>
    <property type="project" value="InterPro"/>
</dbReference>
<evidence type="ECO:0000256" key="8">
    <source>
        <dbReference type="SAM" id="Phobius"/>
    </source>
</evidence>
<dbReference type="GO" id="GO:0005886">
    <property type="term" value="C:plasma membrane"/>
    <property type="evidence" value="ECO:0007669"/>
    <property type="project" value="UniProtKB-SubCell"/>
</dbReference>
<feature type="non-terminal residue" evidence="10">
    <location>
        <position position="1"/>
    </location>
</feature>
<dbReference type="InterPro" id="IPR000540">
    <property type="entry name" value="Flag_MotA_CS"/>
</dbReference>
<dbReference type="PANTHER" id="PTHR30433">
    <property type="entry name" value="CHEMOTAXIS PROTEIN MOTA"/>
    <property type="match status" value="1"/>
</dbReference>
<feature type="transmembrane region" description="Helical" evidence="8">
    <location>
        <begin position="16"/>
        <end position="36"/>
    </location>
</feature>
<accession>A0A382ZNZ9</accession>
<dbReference type="InterPro" id="IPR047055">
    <property type="entry name" value="MotA-like"/>
</dbReference>
<organism evidence="10">
    <name type="scientific">marine metagenome</name>
    <dbReference type="NCBI Taxonomy" id="408172"/>
    <lineage>
        <taxon>unclassified sequences</taxon>
        <taxon>metagenomes</taxon>
        <taxon>ecological metagenomes</taxon>
    </lineage>
</organism>
<name>A0A382ZNZ9_9ZZZZ</name>
<comment type="subcellular location">
    <subcellularLocation>
        <location evidence="1">Cell membrane</location>
        <topology evidence="1">Multi-pass membrane protein</topology>
    </subcellularLocation>
</comment>
<sequence length="89" mass="10069">LAETGSIRAVMQSMSVAMLTTLYGVILANLVLIPLASKRKRLKESNQVLMEMIRVGVQSIAKRESPYTLLQELALYLPSKRDEFKSHYE</sequence>
<evidence type="ECO:0000256" key="7">
    <source>
        <dbReference type="ARBA" id="ARBA00023136"/>
    </source>
</evidence>
<dbReference type="Pfam" id="PF01618">
    <property type="entry name" value="MotA_ExbB"/>
    <property type="match status" value="1"/>
</dbReference>
<dbReference type="PANTHER" id="PTHR30433:SF2">
    <property type="entry name" value="MOTILITY PROTEIN A"/>
    <property type="match status" value="1"/>
</dbReference>